<feature type="region of interest" description="Disordered" evidence="1">
    <location>
        <begin position="237"/>
        <end position="265"/>
    </location>
</feature>
<reference evidence="2" key="1">
    <citation type="submission" date="2022-11" db="EMBL/GenBank/DDBJ databases">
        <authorList>
            <person name="Kikuchi T."/>
        </authorList>
    </citation>
    <scope>NUCLEOTIDE SEQUENCE</scope>
    <source>
        <strain evidence="2">PS1010</strain>
    </source>
</reference>
<name>A0A9P1IRK2_9PELO</name>
<protein>
    <submittedName>
        <fullName evidence="2">Uncharacterized protein</fullName>
    </submittedName>
</protein>
<organism evidence="2 3">
    <name type="scientific">Caenorhabditis angaria</name>
    <dbReference type="NCBI Taxonomy" id="860376"/>
    <lineage>
        <taxon>Eukaryota</taxon>
        <taxon>Metazoa</taxon>
        <taxon>Ecdysozoa</taxon>
        <taxon>Nematoda</taxon>
        <taxon>Chromadorea</taxon>
        <taxon>Rhabditida</taxon>
        <taxon>Rhabditina</taxon>
        <taxon>Rhabditomorpha</taxon>
        <taxon>Rhabditoidea</taxon>
        <taxon>Rhabditidae</taxon>
        <taxon>Peloderinae</taxon>
        <taxon>Caenorhabditis</taxon>
    </lineage>
</organism>
<evidence type="ECO:0000256" key="1">
    <source>
        <dbReference type="SAM" id="MobiDB-lite"/>
    </source>
</evidence>
<feature type="region of interest" description="Disordered" evidence="1">
    <location>
        <begin position="79"/>
        <end position="103"/>
    </location>
</feature>
<dbReference type="AlphaFoldDB" id="A0A9P1IRK2"/>
<dbReference type="EMBL" id="CANHGI010000004">
    <property type="protein sequence ID" value="CAI5449749.1"/>
    <property type="molecule type" value="Genomic_DNA"/>
</dbReference>
<dbReference type="Proteomes" id="UP001152747">
    <property type="component" value="Unassembled WGS sequence"/>
</dbReference>
<dbReference type="OrthoDB" id="5783282at2759"/>
<evidence type="ECO:0000313" key="3">
    <source>
        <dbReference type="Proteomes" id="UP001152747"/>
    </source>
</evidence>
<feature type="region of interest" description="Disordered" evidence="1">
    <location>
        <begin position="706"/>
        <end position="732"/>
    </location>
</feature>
<proteinExistence type="predicted"/>
<feature type="compositionally biased region" description="Polar residues" evidence="1">
    <location>
        <begin position="237"/>
        <end position="253"/>
    </location>
</feature>
<gene>
    <name evidence="2" type="ORF">CAMP_LOCUS12386</name>
</gene>
<feature type="compositionally biased region" description="Acidic residues" evidence="1">
    <location>
        <begin position="92"/>
        <end position="103"/>
    </location>
</feature>
<feature type="compositionally biased region" description="Basic and acidic residues" evidence="1">
    <location>
        <begin position="721"/>
        <end position="732"/>
    </location>
</feature>
<accession>A0A9P1IRK2</accession>
<evidence type="ECO:0000313" key="2">
    <source>
        <dbReference type="EMBL" id="CAI5449749.1"/>
    </source>
</evidence>
<comment type="caution">
    <text evidence="2">The sequence shown here is derived from an EMBL/GenBank/DDBJ whole genome shotgun (WGS) entry which is preliminary data.</text>
</comment>
<sequence length="830" mass="95664">MVTAAVGFDATDQKFIVIGAENLEDTDTVGASIDLDGRSLTLLEICQSVEEAKQACEQKASNMSNINGMGLASITYDDELQQSSSSGTEAKDIEEEQEMEEDQNGLIEDVAGNQELFGAVDLHVISDMQSQIDGMRKSVRDVVGMVMEDMKSDMERMKARQEKMMEMFKNAFGTERDGRIIEPFSELATSRTFNFGSINDSRALNGIETLIQSQFDIVEQASRKKIDEWTRFLKNNAAPSHSNHSQGFSNGSYQRRDQPKPQIPTAIRRDEDSILLNASLDVSTTMNPKEVQGKRIVNGVVQAVERLDYPYISQDEEERCLEEANGQGPIYAQLISKVLFADTIDLYFKDQDVGKRNWLHDAVDFRFPTFDKSVHVAKWKNCSYFINKNMRQHHQATGRPQPRAYKERVKRDPIMPASDEKSVLKEVQAKNSNIFSNGKLNEDDIVDDFISHETNIPRIKYLTADYEKYCYEEAQKAGNQYKYAELMAFRLFADNLQSKFKEQDVNKKEWLRHCVESRYPIKDREKNDKRWKVCGQTCNRNRTKVVGPDGHEARWPYFPQSVEEECFKKCDGNFAIYAELMNVKLFPDTQHVYFKNQDVGKRFWLHAQVDRRFPTPDKGQQFAKWKACTNAINKKFADGTVIPININRQEEEEEEESQNDREGSSADSDDIFDDTTLEEEEEEVEDVKPVDVVVIPKFDRRSAENTLKRKLNDSEAGTPSGKRESVRNKMKKEKEEIESYPYISEEEEIKCLKFANGNAHIYGREVLKLVFKDTTPQAFYKELDSKKRDWCLEILDFRFPSENDKERQAKIRGVMLTYNKYLGGLLRRSQ</sequence>
<keyword evidence="3" id="KW-1185">Reference proteome</keyword>
<feature type="region of interest" description="Disordered" evidence="1">
    <location>
        <begin position="649"/>
        <end position="671"/>
    </location>
</feature>